<accession>A0A0D3C092</accession>
<dbReference type="HOGENOM" id="CLU_1031885_0_0_1"/>
<name>A0A0D3C092_BRAOL</name>
<dbReference type="InterPro" id="IPR000626">
    <property type="entry name" value="Ubiquitin-like_dom"/>
</dbReference>
<dbReference type="PANTHER" id="PTHR47376">
    <property type="entry name" value="OS02G0597700 PROTEIN"/>
    <property type="match status" value="1"/>
</dbReference>
<dbReference type="Gene3D" id="3.10.20.90">
    <property type="entry name" value="Phosphatidylinositol 3-kinase Catalytic Subunit, Chain A, domain 1"/>
    <property type="match status" value="1"/>
</dbReference>
<dbReference type="OMA" id="CCKQKKE"/>
<dbReference type="SUPFAM" id="SSF54236">
    <property type="entry name" value="Ubiquitin-like"/>
    <property type="match status" value="1"/>
</dbReference>
<organism evidence="3 4">
    <name type="scientific">Brassica oleracea var. oleracea</name>
    <dbReference type="NCBI Taxonomy" id="109376"/>
    <lineage>
        <taxon>Eukaryota</taxon>
        <taxon>Viridiplantae</taxon>
        <taxon>Streptophyta</taxon>
        <taxon>Embryophyta</taxon>
        <taxon>Tracheophyta</taxon>
        <taxon>Spermatophyta</taxon>
        <taxon>Magnoliopsida</taxon>
        <taxon>eudicotyledons</taxon>
        <taxon>Gunneridae</taxon>
        <taxon>Pentapetalae</taxon>
        <taxon>rosids</taxon>
        <taxon>malvids</taxon>
        <taxon>Brassicales</taxon>
        <taxon>Brassicaceae</taxon>
        <taxon>Brassiceae</taxon>
        <taxon>Brassica</taxon>
    </lineage>
</organism>
<evidence type="ECO:0000259" key="2">
    <source>
        <dbReference type="PROSITE" id="PS50053"/>
    </source>
</evidence>
<reference evidence="3" key="2">
    <citation type="submission" date="2015-03" db="UniProtKB">
        <authorList>
            <consortium name="EnsemblPlants"/>
        </authorList>
    </citation>
    <scope>IDENTIFICATION</scope>
</reference>
<feature type="compositionally biased region" description="Low complexity" evidence="1">
    <location>
        <begin position="129"/>
        <end position="149"/>
    </location>
</feature>
<dbReference type="SMART" id="SM00213">
    <property type="entry name" value="UBQ"/>
    <property type="match status" value="1"/>
</dbReference>
<feature type="compositionally biased region" description="Low complexity" evidence="1">
    <location>
        <begin position="21"/>
        <end position="41"/>
    </location>
</feature>
<protein>
    <recommendedName>
        <fullName evidence="2">Ubiquitin-like domain-containing protein</fullName>
    </recommendedName>
</protein>
<proteinExistence type="predicted"/>
<sequence length="270" mass="29770">MGKLMAKRFCIGFGCGRSGTSNSNNKRSSSSLSSSSSSSLSCNNNNIKWEMRPGGMLVQKRSEDSNTEDLISLKVSTVSQLSYEISIDANSTFARLSSCCKQKKERERMGKLMAKRFCIGFGCGRSGTSNSNNKRSSSSLSSSSSSSLSCNNNNIKWEMRPGGMLVQKRSEDSNTEDLISLKVSTVSQLSYEISIDANSTFGELKMMIAIVSGIEPIEQRLLFKGKEREDREYLHMIGVGDGDKVFLLQDPAFKELKLLRFSSPPNYCLV</sequence>
<feature type="region of interest" description="Disordered" evidence="1">
    <location>
        <begin position="128"/>
        <end position="149"/>
    </location>
</feature>
<evidence type="ECO:0000256" key="1">
    <source>
        <dbReference type="SAM" id="MobiDB-lite"/>
    </source>
</evidence>
<dbReference type="AlphaFoldDB" id="A0A0D3C092"/>
<feature type="region of interest" description="Disordered" evidence="1">
    <location>
        <begin position="20"/>
        <end position="41"/>
    </location>
</feature>
<reference evidence="3 4" key="1">
    <citation type="journal article" date="2014" name="Genome Biol.">
        <title>Transcriptome and methylome profiling reveals relics of genome dominance in the mesopolyploid Brassica oleracea.</title>
        <authorList>
            <person name="Parkin I.A."/>
            <person name="Koh C."/>
            <person name="Tang H."/>
            <person name="Robinson S.J."/>
            <person name="Kagale S."/>
            <person name="Clarke W.E."/>
            <person name="Town C.D."/>
            <person name="Nixon J."/>
            <person name="Krishnakumar V."/>
            <person name="Bidwell S.L."/>
            <person name="Denoeud F."/>
            <person name="Belcram H."/>
            <person name="Links M.G."/>
            <person name="Just J."/>
            <person name="Clarke C."/>
            <person name="Bender T."/>
            <person name="Huebert T."/>
            <person name="Mason A.S."/>
            <person name="Pires J.C."/>
            <person name="Barker G."/>
            <person name="Moore J."/>
            <person name="Walley P.G."/>
            <person name="Manoli S."/>
            <person name="Batley J."/>
            <person name="Edwards D."/>
            <person name="Nelson M.N."/>
            <person name="Wang X."/>
            <person name="Paterson A.H."/>
            <person name="King G."/>
            <person name="Bancroft I."/>
            <person name="Chalhoub B."/>
            <person name="Sharpe A.G."/>
        </authorList>
    </citation>
    <scope>NUCLEOTIDE SEQUENCE</scope>
    <source>
        <strain evidence="3 4">cv. TO1000</strain>
    </source>
</reference>
<evidence type="ECO:0000313" key="4">
    <source>
        <dbReference type="Proteomes" id="UP000032141"/>
    </source>
</evidence>
<dbReference type="Proteomes" id="UP000032141">
    <property type="component" value="Chromosome C4"/>
</dbReference>
<dbReference type="Pfam" id="PF00240">
    <property type="entry name" value="ubiquitin"/>
    <property type="match status" value="1"/>
</dbReference>
<evidence type="ECO:0000313" key="3">
    <source>
        <dbReference type="EnsemblPlants" id="Bo4g140390.1"/>
    </source>
</evidence>
<dbReference type="eggNOG" id="ENOG502SQJH">
    <property type="taxonomic scope" value="Eukaryota"/>
</dbReference>
<dbReference type="STRING" id="109376.A0A0D3C092"/>
<dbReference type="EnsemblPlants" id="Bo4g140390.1">
    <property type="protein sequence ID" value="Bo4g140390.1"/>
    <property type="gene ID" value="Bo4g140390"/>
</dbReference>
<feature type="domain" description="Ubiquitin-like" evidence="2">
    <location>
        <begin position="179"/>
        <end position="248"/>
    </location>
</feature>
<dbReference type="PROSITE" id="PS50053">
    <property type="entry name" value="UBIQUITIN_2"/>
    <property type="match status" value="1"/>
</dbReference>
<dbReference type="Gramene" id="Bo4g140390.1">
    <property type="protein sequence ID" value="Bo4g140390.1"/>
    <property type="gene ID" value="Bo4g140390"/>
</dbReference>
<dbReference type="InterPro" id="IPR029071">
    <property type="entry name" value="Ubiquitin-like_domsf"/>
</dbReference>
<keyword evidence="4" id="KW-1185">Reference proteome</keyword>